<sequence length="65" mass="7297">MPEALLDALRGLDLEPLRPRTVLYVHLHEAALHGTPAVARVEGLGPSTLLEPRWLRKDEVLSRNH</sequence>
<comment type="caution">
    <text evidence="1">The sequence shown here is derived from an EMBL/GenBank/DDBJ whole genome shotgun (WGS) entry which is preliminary data.</text>
</comment>
<dbReference type="EMBL" id="WUEK01000004">
    <property type="protein sequence ID" value="MXG89578.1"/>
    <property type="molecule type" value="Genomic_DNA"/>
</dbReference>
<organism evidence="1 2">
    <name type="scientific">Nocardioides flavescens</name>
    <dbReference type="NCBI Taxonomy" id="2691959"/>
    <lineage>
        <taxon>Bacteria</taxon>
        <taxon>Bacillati</taxon>
        <taxon>Actinomycetota</taxon>
        <taxon>Actinomycetes</taxon>
        <taxon>Propionibacteriales</taxon>
        <taxon>Nocardioidaceae</taxon>
        <taxon>Nocardioides</taxon>
    </lineage>
</organism>
<accession>A0A6L7EW01</accession>
<gene>
    <name evidence="1" type="ORF">GRQ65_08450</name>
</gene>
<proteinExistence type="predicted"/>
<protein>
    <submittedName>
        <fullName evidence="1">Uncharacterized protein</fullName>
    </submittedName>
</protein>
<keyword evidence="2" id="KW-1185">Reference proteome</keyword>
<dbReference type="Proteomes" id="UP000473325">
    <property type="component" value="Unassembled WGS sequence"/>
</dbReference>
<dbReference type="RefSeq" id="WP_160877132.1">
    <property type="nucleotide sequence ID" value="NZ_WUEK01000004.1"/>
</dbReference>
<name>A0A6L7EW01_9ACTN</name>
<dbReference type="AlphaFoldDB" id="A0A6L7EW01"/>
<reference evidence="1 2" key="1">
    <citation type="submission" date="2019-12" db="EMBL/GenBank/DDBJ databases">
        <authorList>
            <person name="Kun Z."/>
        </authorList>
    </citation>
    <scope>NUCLEOTIDE SEQUENCE [LARGE SCALE GENOMIC DNA]</scope>
    <source>
        <strain evidence="1 2">YIM 123512</strain>
    </source>
</reference>
<evidence type="ECO:0000313" key="1">
    <source>
        <dbReference type="EMBL" id="MXG89578.1"/>
    </source>
</evidence>
<evidence type="ECO:0000313" key="2">
    <source>
        <dbReference type="Proteomes" id="UP000473325"/>
    </source>
</evidence>